<protein>
    <submittedName>
        <fullName evidence="1">Uncharacterized protein</fullName>
    </submittedName>
</protein>
<evidence type="ECO:0000313" key="2">
    <source>
        <dbReference type="Proteomes" id="UP000218334"/>
    </source>
</evidence>
<name>A0A2H3BRJ2_9AGAR</name>
<reference evidence="2" key="1">
    <citation type="journal article" date="2017" name="Nat. Ecol. Evol.">
        <title>Genome expansion and lineage-specific genetic innovations in the forest pathogenic fungi Armillaria.</title>
        <authorList>
            <person name="Sipos G."/>
            <person name="Prasanna A.N."/>
            <person name="Walter M.C."/>
            <person name="O'Connor E."/>
            <person name="Balint B."/>
            <person name="Krizsan K."/>
            <person name="Kiss B."/>
            <person name="Hess J."/>
            <person name="Varga T."/>
            <person name="Slot J."/>
            <person name="Riley R."/>
            <person name="Boka B."/>
            <person name="Rigling D."/>
            <person name="Barry K."/>
            <person name="Lee J."/>
            <person name="Mihaltcheva S."/>
            <person name="LaButti K."/>
            <person name="Lipzen A."/>
            <person name="Waldron R."/>
            <person name="Moloney N.M."/>
            <person name="Sperisen C."/>
            <person name="Kredics L."/>
            <person name="Vagvoelgyi C."/>
            <person name="Patrignani A."/>
            <person name="Fitzpatrick D."/>
            <person name="Nagy I."/>
            <person name="Doyle S."/>
            <person name="Anderson J.B."/>
            <person name="Grigoriev I.V."/>
            <person name="Gueldener U."/>
            <person name="Muensterkoetter M."/>
            <person name="Nagy L.G."/>
        </authorList>
    </citation>
    <scope>NUCLEOTIDE SEQUENCE [LARGE SCALE GENOMIC DNA]</scope>
    <source>
        <strain evidence="2">28-4</strain>
    </source>
</reference>
<keyword evidence="2" id="KW-1185">Reference proteome</keyword>
<dbReference type="Proteomes" id="UP000218334">
    <property type="component" value="Unassembled WGS sequence"/>
</dbReference>
<proteinExistence type="predicted"/>
<accession>A0A2H3BRJ2</accession>
<sequence length="69" mass="7792">MITVGVACVEFMVSDELTKDICLDSDWYTFLLVSFGSADIFSGPCRFLHDLSIAALESSWSPIRAFRYF</sequence>
<evidence type="ECO:0000313" key="1">
    <source>
        <dbReference type="EMBL" id="PBK69592.1"/>
    </source>
</evidence>
<dbReference type="AlphaFoldDB" id="A0A2H3BRJ2"/>
<organism evidence="1 2">
    <name type="scientific">Armillaria solidipes</name>
    <dbReference type="NCBI Taxonomy" id="1076256"/>
    <lineage>
        <taxon>Eukaryota</taxon>
        <taxon>Fungi</taxon>
        <taxon>Dikarya</taxon>
        <taxon>Basidiomycota</taxon>
        <taxon>Agaricomycotina</taxon>
        <taxon>Agaricomycetes</taxon>
        <taxon>Agaricomycetidae</taxon>
        <taxon>Agaricales</taxon>
        <taxon>Marasmiineae</taxon>
        <taxon>Physalacriaceae</taxon>
        <taxon>Armillaria</taxon>
    </lineage>
</organism>
<gene>
    <name evidence="1" type="ORF">ARMSODRAFT_957278</name>
</gene>
<dbReference type="EMBL" id="KZ293429">
    <property type="protein sequence ID" value="PBK69592.1"/>
    <property type="molecule type" value="Genomic_DNA"/>
</dbReference>